<gene>
    <name evidence="2" type="ORF">J437_LFUL016853</name>
</gene>
<comment type="caution">
    <text evidence="2">The sequence shown here is derived from an EMBL/GenBank/DDBJ whole genome shotgun (WGS) entry which is preliminary data.</text>
</comment>
<evidence type="ECO:0008006" key="4">
    <source>
        <dbReference type="Google" id="ProtNLM"/>
    </source>
</evidence>
<accession>A0A8K0KJW7</accession>
<dbReference type="AlphaFoldDB" id="A0A8K0KJW7"/>
<keyword evidence="3" id="KW-1185">Reference proteome</keyword>
<dbReference type="Proteomes" id="UP000792457">
    <property type="component" value="Unassembled WGS sequence"/>
</dbReference>
<feature type="non-terminal residue" evidence="2">
    <location>
        <position position="364"/>
    </location>
</feature>
<dbReference type="InterPro" id="IPR032675">
    <property type="entry name" value="LRR_dom_sf"/>
</dbReference>
<proteinExistence type="predicted"/>
<name>A0A8K0KJW7_LADFU</name>
<evidence type="ECO:0000313" key="3">
    <source>
        <dbReference type="Proteomes" id="UP000792457"/>
    </source>
</evidence>
<feature type="signal peptide" evidence="1">
    <location>
        <begin position="1"/>
        <end position="19"/>
    </location>
</feature>
<sequence length="364" mass="41132">MSLAKILLLLLALITNVLGVCQKKNAGESDDVVIQCTCFRHSEDLVIDYDEFHNYAMAHTMEIRSCRIVDLQPNIFSKFKKLRTINVTEVDYLILHPNMYLPKTLDYLYLSKIGYLSGWLAPEPNEGLLNTIESLQKLHLENITVAAPPASASSSFYNLQILEVMMIGVRFIGTLPQGALEFNPSSFTEFNAIGCHFGDLQNNSIYINSAGNVIFYGCTFGKVESGAINVSGRQVAFIGNSFQHLEQRSSIMLNADSKLIFSVNVIKTVGDRYTLKIEMAEKASINVNANEFPCFQDEMIRELYTKYSNSNCDATNCFPLQNNYCIHADGSKEFYHFQTNEKFSYLQHNFSQHAVPIVRSHLYI</sequence>
<evidence type="ECO:0000256" key="1">
    <source>
        <dbReference type="SAM" id="SignalP"/>
    </source>
</evidence>
<evidence type="ECO:0000313" key="2">
    <source>
        <dbReference type="EMBL" id="KAG8236604.1"/>
    </source>
</evidence>
<dbReference type="EMBL" id="KZ309048">
    <property type="protein sequence ID" value="KAG8236604.1"/>
    <property type="molecule type" value="Genomic_DNA"/>
</dbReference>
<keyword evidence="1" id="KW-0732">Signal</keyword>
<dbReference type="Gene3D" id="3.80.10.10">
    <property type="entry name" value="Ribonuclease Inhibitor"/>
    <property type="match status" value="1"/>
</dbReference>
<organism evidence="2 3">
    <name type="scientific">Ladona fulva</name>
    <name type="common">Scarce chaser dragonfly</name>
    <name type="synonym">Libellula fulva</name>
    <dbReference type="NCBI Taxonomy" id="123851"/>
    <lineage>
        <taxon>Eukaryota</taxon>
        <taxon>Metazoa</taxon>
        <taxon>Ecdysozoa</taxon>
        <taxon>Arthropoda</taxon>
        <taxon>Hexapoda</taxon>
        <taxon>Insecta</taxon>
        <taxon>Pterygota</taxon>
        <taxon>Palaeoptera</taxon>
        <taxon>Odonata</taxon>
        <taxon>Epiprocta</taxon>
        <taxon>Anisoptera</taxon>
        <taxon>Libelluloidea</taxon>
        <taxon>Libellulidae</taxon>
        <taxon>Ladona</taxon>
    </lineage>
</organism>
<feature type="chain" id="PRO_5035477429" description="Receptor L-domain domain-containing protein" evidence="1">
    <location>
        <begin position="20"/>
        <end position="364"/>
    </location>
</feature>
<protein>
    <recommendedName>
        <fullName evidence="4">Receptor L-domain domain-containing protein</fullName>
    </recommendedName>
</protein>
<reference evidence="2" key="2">
    <citation type="submission" date="2017-10" db="EMBL/GenBank/DDBJ databases">
        <title>Ladona fulva Genome sequencing and assembly.</title>
        <authorList>
            <person name="Murali S."/>
            <person name="Richards S."/>
            <person name="Bandaranaike D."/>
            <person name="Bellair M."/>
            <person name="Blankenburg K."/>
            <person name="Chao H."/>
            <person name="Dinh H."/>
            <person name="Doddapaneni H."/>
            <person name="Dugan-Rocha S."/>
            <person name="Elkadiri S."/>
            <person name="Gnanaolivu R."/>
            <person name="Hernandez B."/>
            <person name="Skinner E."/>
            <person name="Javaid M."/>
            <person name="Lee S."/>
            <person name="Li M."/>
            <person name="Ming W."/>
            <person name="Munidasa M."/>
            <person name="Muniz J."/>
            <person name="Nguyen L."/>
            <person name="Hughes D."/>
            <person name="Osuji N."/>
            <person name="Pu L.-L."/>
            <person name="Puazo M."/>
            <person name="Qu C."/>
            <person name="Quiroz J."/>
            <person name="Raj R."/>
            <person name="Weissenberger G."/>
            <person name="Xin Y."/>
            <person name="Zou X."/>
            <person name="Han Y."/>
            <person name="Worley K."/>
            <person name="Muzny D."/>
            <person name="Gibbs R."/>
        </authorList>
    </citation>
    <scope>NUCLEOTIDE SEQUENCE</scope>
    <source>
        <strain evidence="2">Sampled in the wild</strain>
    </source>
</reference>
<dbReference type="SUPFAM" id="SSF52058">
    <property type="entry name" value="L domain-like"/>
    <property type="match status" value="1"/>
</dbReference>
<reference evidence="2" key="1">
    <citation type="submission" date="2013-04" db="EMBL/GenBank/DDBJ databases">
        <authorList>
            <person name="Qu J."/>
            <person name="Murali S.C."/>
            <person name="Bandaranaike D."/>
            <person name="Bellair M."/>
            <person name="Blankenburg K."/>
            <person name="Chao H."/>
            <person name="Dinh H."/>
            <person name="Doddapaneni H."/>
            <person name="Downs B."/>
            <person name="Dugan-Rocha S."/>
            <person name="Elkadiri S."/>
            <person name="Gnanaolivu R.D."/>
            <person name="Hernandez B."/>
            <person name="Javaid M."/>
            <person name="Jayaseelan J.C."/>
            <person name="Lee S."/>
            <person name="Li M."/>
            <person name="Ming W."/>
            <person name="Munidasa M."/>
            <person name="Muniz J."/>
            <person name="Nguyen L."/>
            <person name="Ongeri F."/>
            <person name="Osuji N."/>
            <person name="Pu L.-L."/>
            <person name="Puazo M."/>
            <person name="Qu C."/>
            <person name="Quiroz J."/>
            <person name="Raj R."/>
            <person name="Weissenberger G."/>
            <person name="Xin Y."/>
            <person name="Zou X."/>
            <person name="Han Y."/>
            <person name="Richards S."/>
            <person name="Worley K."/>
            <person name="Muzny D."/>
            <person name="Gibbs R."/>
        </authorList>
    </citation>
    <scope>NUCLEOTIDE SEQUENCE</scope>
    <source>
        <strain evidence="2">Sampled in the wild</strain>
    </source>
</reference>